<evidence type="ECO:0000256" key="3">
    <source>
        <dbReference type="SAM" id="MobiDB-lite"/>
    </source>
</evidence>
<feature type="signal peptide" evidence="4">
    <location>
        <begin position="1"/>
        <end position="32"/>
    </location>
</feature>
<dbReference type="PANTHER" id="PTHR45632">
    <property type="entry name" value="LD33804P"/>
    <property type="match status" value="1"/>
</dbReference>
<dbReference type="AlphaFoldDB" id="M5UEE9"/>
<dbReference type="Gene3D" id="2.120.10.80">
    <property type="entry name" value="Kelch-type beta propeller"/>
    <property type="match status" value="2"/>
</dbReference>
<dbReference type="InterPro" id="IPR015915">
    <property type="entry name" value="Kelch-typ_b-propeller"/>
</dbReference>
<dbReference type="InterPro" id="IPR006652">
    <property type="entry name" value="Kelch_1"/>
</dbReference>
<evidence type="ECO:0000313" key="6">
    <source>
        <dbReference type="Proteomes" id="UP000011885"/>
    </source>
</evidence>
<feature type="chain" id="PRO_5004073079" evidence="4">
    <location>
        <begin position="33"/>
        <end position="343"/>
    </location>
</feature>
<evidence type="ECO:0000313" key="5">
    <source>
        <dbReference type="EMBL" id="EMI56211.1"/>
    </source>
</evidence>
<dbReference type="SMART" id="SM00612">
    <property type="entry name" value="Kelch"/>
    <property type="match status" value="4"/>
</dbReference>
<sequence>MKVNTSDWRCVVRFVVLVVSVLWIGVSTAAFAEDEASVKRWQPLVTEGAPHKRHEAAFIECDGRFYLLGGRRIQPVDIFDPKTKTWTQGAQPPIEIHHFQPVVMGHQIWLAGAMTGRYPREKAVERVMVYDTRADEWSWGHTIPEERRRGGAGAVIHDGGLYLVCGIRNGHWDGWVSWLDRLDLATGQWEQLPDAPHVRDHFQTAVVGNKLYAAGGRKTSGVTKEVFSLTIPEVDVYDIDRGEWSTLPEESNLPTPRAGCFAISLDGRLLIAGGESSGQKTAHNEIESLDPETNQWETMSTFSTGRHGTGVIYYEGSLYTAAGSGGRGGGPELNTTERLPLDR</sequence>
<keyword evidence="6" id="KW-1185">Reference proteome</keyword>
<protein>
    <submittedName>
        <fullName evidence="5">Ring canal kelch protein</fullName>
    </submittedName>
</protein>
<comment type="caution">
    <text evidence="5">The sequence shown here is derived from an EMBL/GenBank/DDBJ whole genome shotgun (WGS) entry which is preliminary data.</text>
</comment>
<feature type="region of interest" description="Disordered" evidence="3">
    <location>
        <begin position="323"/>
        <end position="343"/>
    </location>
</feature>
<evidence type="ECO:0000256" key="4">
    <source>
        <dbReference type="SAM" id="SignalP"/>
    </source>
</evidence>
<reference evidence="5 6" key="1">
    <citation type="journal article" date="2013" name="Mar. Genomics">
        <title>Expression of sulfatases in Rhodopirellula baltica and the diversity of sulfatases in the genus Rhodopirellula.</title>
        <authorList>
            <person name="Wegner C.E."/>
            <person name="Richter-Heitmann T."/>
            <person name="Klindworth A."/>
            <person name="Klockow C."/>
            <person name="Richter M."/>
            <person name="Achstetter T."/>
            <person name="Glockner F.O."/>
            <person name="Harder J."/>
        </authorList>
    </citation>
    <scope>NUCLEOTIDE SEQUENCE [LARGE SCALE GENOMIC DNA]</scope>
    <source>
        <strain evidence="5 6">SM41</strain>
    </source>
</reference>
<dbReference type="PATRIC" id="fig|1263870.3.peg.2486"/>
<dbReference type="Proteomes" id="UP000011885">
    <property type="component" value="Unassembled WGS sequence"/>
</dbReference>
<keyword evidence="2" id="KW-0677">Repeat</keyword>
<proteinExistence type="predicted"/>
<evidence type="ECO:0000256" key="1">
    <source>
        <dbReference type="ARBA" id="ARBA00022441"/>
    </source>
</evidence>
<keyword evidence="1" id="KW-0880">Kelch repeat</keyword>
<dbReference type="PANTHER" id="PTHR45632:SF3">
    <property type="entry name" value="KELCH-LIKE PROTEIN 32"/>
    <property type="match status" value="1"/>
</dbReference>
<name>M5UEE9_9BACT</name>
<dbReference type="Pfam" id="PF24681">
    <property type="entry name" value="Kelch_KLHDC2_KLHL20_DRC7"/>
    <property type="match status" value="1"/>
</dbReference>
<dbReference type="EMBL" id="ANOH01000162">
    <property type="protein sequence ID" value="EMI56211.1"/>
    <property type="molecule type" value="Genomic_DNA"/>
</dbReference>
<evidence type="ECO:0000256" key="2">
    <source>
        <dbReference type="ARBA" id="ARBA00022737"/>
    </source>
</evidence>
<gene>
    <name evidence="5" type="ORF">RSSM_02336</name>
</gene>
<organism evidence="5 6">
    <name type="scientific">Rhodopirellula sallentina SM41</name>
    <dbReference type="NCBI Taxonomy" id="1263870"/>
    <lineage>
        <taxon>Bacteria</taxon>
        <taxon>Pseudomonadati</taxon>
        <taxon>Planctomycetota</taxon>
        <taxon>Planctomycetia</taxon>
        <taxon>Pirellulales</taxon>
        <taxon>Pirellulaceae</taxon>
        <taxon>Rhodopirellula</taxon>
    </lineage>
</organism>
<accession>M5UEE9</accession>
<dbReference type="SUPFAM" id="SSF117281">
    <property type="entry name" value="Kelch motif"/>
    <property type="match status" value="1"/>
</dbReference>
<keyword evidence="4" id="KW-0732">Signal</keyword>